<protein>
    <recommendedName>
        <fullName evidence="1">RNase H type-1 domain-containing protein</fullName>
    </recommendedName>
</protein>
<name>A0A392RRE8_9FABA</name>
<evidence type="ECO:0000313" key="2">
    <source>
        <dbReference type="EMBL" id="MCI38350.1"/>
    </source>
</evidence>
<dbReference type="InterPro" id="IPR002156">
    <property type="entry name" value="RNaseH_domain"/>
</dbReference>
<accession>A0A392RRE8</accession>
<evidence type="ECO:0000259" key="1">
    <source>
        <dbReference type="Pfam" id="PF13456"/>
    </source>
</evidence>
<evidence type="ECO:0000313" key="3">
    <source>
        <dbReference type="Proteomes" id="UP000265520"/>
    </source>
</evidence>
<dbReference type="GO" id="GO:0004523">
    <property type="term" value="F:RNA-DNA hybrid ribonuclease activity"/>
    <property type="evidence" value="ECO:0007669"/>
    <property type="project" value="InterPro"/>
</dbReference>
<dbReference type="GO" id="GO:0003676">
    <property type="term" value="F:nucleic acid binding"/>
    <property type="evidence" value="ECO:0007669"/>
    <property type="project" value="InterPro"/>
</dbReference>
<dbReference type="Proteomes" id="UP000265520">
    <property type="component" value="Unassembled WGS sequence"/>
</dbReference>
<dbReference type="Pfam" id="PF13456">
    <property type="entry name" value="RVT_3"/>
    <property type="match status" value="1"/>
</dbReference>
<organism evidence="2 3">
    <name type="scientific">Trifolium medium</name>
    <dbReference type="NCBI Taxonomy" id="97028"/>
    <lineage>
        <taxon>Eukaryota</taxon>
        <taxon>Viridiplantae</taxon>
        <taxon>Streptophyta</taxon>
        <taxon>Embryophyta</taxon>
        <taxon>Tracheophyta</taxon>
        <taxon>Spermatophyta</taxon>
        <taxon>Magnoliopsida</taxon>
        <taxon>eudicotyledons</taxon>
        <taxon>Gunneridae</taxon>
        <taxon>Pentapetalae</taxon>
        <taxon>rosids</taxon>
        <taxon>fabids</taxon>
        <taxon>Fabales</taxon>
        <taxon>Fabaceae</taxon>
        <taxon>Papilionoideae</taxon>
        <taxon>50 kb inversion clade</taxon>
        <taxon>NPAAA clade</taxon>
        <taxon>Hologalegina</taxon>
        <taxon>IRL clade</taxon>
        <taxon>Trifolieae</taxon>
        <taxon>Trifolium</taxon>
    </lineage>
</organism>
<dbReference type="EMBL" id="LXQA010254770">
    <property type="protein sequence ID" value="MCI38350.1"/>
    <property type="molecule type" value="Genomic_DNA"/>
</dbReference>
<dbReference type="AlphaFoldDB" id="A0A392RRE8"/>
<feature type="non-terminal residue" evidence="2">
    <location>
        <position position="1"/>
    </location>
</feature>
<comment type="caution">
    <text evidence="2">The sequence shown here is derived from an EMBL/GenBank/DDBJ whole genome shotgun (WGS) entry which is preliminary data.</text>
</comment>
<feature type="domain" description="RNase H type-1" evidence="1">
    <location>
        <begin position="5"/>
        <end position="86"/>
    </location>
</feature>
<sequence length="86" mass="9446">GDEGCVGAATRVVSGSSNILEREVLGLNAAMDFVELLSIKQVTIEVDSSTLVNAVKKRRYTRSYWGKVTKCCGELLDQNPRANINW</sequence>
<reference evidence="2 3" key="1">
    <citation type="journal article" date="2018" name="Front. Plant Sci.">
        <title>Red Clover (Trifolium pratense) and Zigzag Clover (T. medium) - A Picture of Genomic Similarities and Differences.</title>
        <authorList>
            <person name="Dluhosova J."/>
            <person name="Istvanek J."/>
            <person name="Nedelnik J."/>
            <person name="Repkova J."/>
        </authorList>
    </citation>
    <scope>NUCLEOTIDE SEQUENCE [LARGE SCALE GENOMIC DNA]</scope>
    <source>
        <strain evidence="3">cv. 10/8</strain>
        <tissue evidence="2">Leaf</tissue>
    </source>
</reference>
<proteinExistence type="predicted"/>
<keyword evidence="3" id="KW-1185">Reference proteome</keyword>